<evidence type="ECO:0000256" key="1">
    <source>
        <dbReference type="SAM" id="MobiDB-lite"/>
    </source>
</evidence>
<accession>A0ABD0KUA3</accession>
<name>A0ABD0KUA3_9CAEN</name>
<dbReference type="AlphaFoldDB" id="A0ABD0KUA3"/>
<feature type="region of interest" description="Disordered" evidence="1">
    <location>
        <begin position="65"/>
        <end position="92"/>
    </location>
</feature>
<dbReference type="EMBL" id="JACVVK020000124">
    <property type="protein sequence ID" value="KAK7490657.1"/>
    <property type="molecule type" value="Genomic_DNA"/>
</dbReference>
<proteinExistence type="predicted"/>
<evidence type="ECO:0000313" key="2">
    <source>
        <dbReference type="EMBL" id="KAK7490657.1"/>
    </source>
</evidence>
<dbReference type="Proteomes" id="UP001519460">
    <property type="component" value="Unassembled WGS sequence"/>
</dbReference>
<organism evidence="2 3">
    <name type="scientific">Batillaria attramentaria</name>
    <dbReference type="NCBI Taxonomy" id="370345"/>
    <lineage>
        <taxon>Eukaryota</taxon>
        <taxon>Metazoa</taxon>
        <taxon>Spiralia</taxon>
        <taxon>Lophotrochozoa</taxon>
        <taxon>Mollusca</taxon>
        <taxon>Gastropoda</taxon>
        <taxon>Caenogastropoda</taxon>
        <taxon>Sorbeoconcha</taxon>
        <taxon>Cerithioidea</taxon>
        <taxon>Batillariidae</taxon>
        <taxon>Batillaria</taxon>
    </lineage>
</organism>
<keyword evidence="3" id="KW-1185">Reference proteome</keyword>
<evidence type="ECO:0000313" key="3">
    <source>
        <dbReference type="Proteomes" id="UP001519460"/>
    </source>
</evidence>
<comment type="caution">
    <text evidence="2">The sequence shown here is derived from an EMBL/GenBank/DDBJ whole genome shotgun (WGS) entry which is preliminary data.</text>
</comment>
<sequence length="92" mass="10674">MCFFFRVRASDVENKKASAYNSYSRSTDHKKTHCRHWCNTLNHIVISVKPTSHILAKFAKHDALPEDAEHDTEHSSGHKERPEKYSTPLRPI</sequence>
<gene>
    <name evidence="2" type="ORF">BaRGS_00018074</name>
</gene>
<reference evidence="2 3" key="1">
    <citation type="journal article" date="2023" name="Sci. Data">
        <title>Genome assembly of the Korean intertidal mud-creeper Batillaria attramentaria.</title>
        <authorList>
            <person name="Patra A.K."/>
            <person name="Ho P.T."/>
            <person name="Jun S."/>
            <person name="Lee S.J."/>
            <person name="Kim Y."/>
            <person name="Won Y.J."/>
        </authorList>
    </citation>
    <scope>NUCLEOTIDE SEQUENCE [LARGE SCALE GENOMIC DNA]</scope>
    <source>
        <strain evidence="2">Wonlab-2016</strain>
    </source>
</reference>
<feature type="compositionally biased region" description="Basic and acidic residues" evidence="1">
    <location>
        <begin position="71"/>
        <end position="84"/>
    </location>
</feature>
<protein>
    <submittedName>
        <fullName evidence="2">Uncharacterized protein</fullName>
    </submittedName>
</protein>